<comment type="caution">
    <text evidence="3">The sequence shown here is derived from an EMBL/GenBank/DDBJ whole genome shotgun (WGS) entry which is preliminary data.</text>
</comment>
<protein>
    <recommendedName>
        <fullName evidence="5">DUF5640 domain-containing protein</fullName>
    </recommendedName>
</protein>
<dbReference type="AlphaFoldDB" id="A0A9Q5P1D6"/>
<reference evidence="4" key="1">
    <citation type="submission" date="2016-09" db="EMBL/GenBank/DDBJ databases">
        <title>Draft genome sequence of a novel species of the family Streptococcaceae isolated from flowers.</title>
        <authorList>
            <person name="Chuah L.-O."/>
            <person name="Yap K.-P."/>
            <person name="Thong K.L."/>
            <person name="Liong M.T."/>
            <person name="Ahmad R."/>
            <person name="Rusul G."/>
        </authorList>
    </citation>
    <scope>NUCLEOTIDE SEQUENCE [LARGE SCALE GENOMIC DNA]</scope>
    <source>
        <strain evidence="4">HibF3</strain>
    </source>
</reference>
<feature type="compositionally biased region" description="Low complexity" evidence="1">
    <location>
        <begin position="28"/>
        <end position="42"/>
    </location>
</feature>
<dbReference type="Proteomes" id="UP000177273">
    <property type="component" value="Unassembled WGS sequence"/>
</dbReference>
<dbReference type="RefSeq" id="WP_070787556.1">
    <property type="nucleotide sequence ID" value="NZ_MKIQ01000023.1"/>
</dbReference>
<feature type="chain" id="PRO_5040200607" description="DUF5640 domain-containing protein" evidence="2">
    <location>
        <begin position="25"/>
        <end position="299"/>
    </location>
</feature>
<feature type="compositionally biased region" description="Low complexity" evidence="1">
    <location>
        <begin position="53"/>
        <end position="88"/>
    </location>
</feature>
<dbReference type="EMBL" id="MKIQ01000023">
    <property type="protein sequence ID" value="OFI47255.1"/>
    <property type="molecule type" value="Genomic_DNA"/>
</dbReference>
<keyword evidence="4" id="KW-1185">Reference proteome</keyword>
<keyword evidence="2" id="KW-0732">Signal</keyword>
<feature type="signal peptide" evidence="2">
    <location>
        <begin position="1"/>
        <end position="24"/>
    </location>
</feature>
<gene>
    <name evidence="3" type="ORF">BG262_01115</name>
</gene>
<accession>A0A9Q5P1D6</accession>
<dbReference type="PROSITE" id="PS51257">
    <property type="entry name" value="PROKAR_LIPOPROTEIN"/>
    <property type="match status" value="1"/>
</dbReference>
<organism evidence="3 4">
    <name type="scientific">Floricoccus penangensis</name>
    <dbReference type="NCBI Taxonomy" id="1859475"/>
    <lineage>
        <taxon>Bacteria</taxon>
        <taxon>Bacillati</taxon>
        <taxon>Bacillota</taxon>
        <taxon>Bacilli</taxon>
        <taxon>Lactobacillales</taxon>
        <taxon>Streptococcaceae</taxon>
        <taxon>Floricoccus</taxon>
    </lineage>
</organism>
<sequence>MKKTITALLTATALLTLVGCGSNKKDTTSNSTTKSSSTNVSKKVSKKSEVKSEQNNSSSVASDTSADSSEVNTNNTTSTPPSETSNENKQSEFPFDNILGYWKNSDGQYITFKSNYEKTFIGYGKLPGQSADGIFNISDAKIDGNTISSKLENGIGDKNTITITSNGKDNMTLSFNDGETWNLVRTSQEEIQKSQPASEYIIDDIIGTWNNSDGSVVKATVADNPDYININDTSKDFPEGRIANLSRKEFFIQGDSISARDIIGGDAMSNNYTSVTFDGKDKATITAQNGKTYTLTRAN</sequence>
<evidence type="ECO:0000256" key="2">
    <source>
        <dbReference type="SAM" id="SignalP"/>
    </source>
</evidence>
<evidence type="ECO:0000256" key="1">
    <source>
        <dbReference type="SAM" id="MobiDB-lite"/>
    </source>
</evidence>
<dbReference type="OrthoDB" id="1634426at2"/>
<name>A0A9Q5P1D6_9LACT</name>
<proteinExistence type="predicted"/>
<evidence type="ECO:0000313" key="3">
    <source>
        <dbReference type="EMBL" id="OFI47255.1"/>
    </source>
</evidence>
<feature type="region of interest" description="Disordered" evidence="1">
    <location>
        <begin position="22"/>
        <end position="91"/>
    </location>
</feature>
<evidence type="ECO:0008006" key="5">
    <source>
        <dbReference type="Google" id="ProtNLM"/>
    </source>
</evidence>
<evidence type="ECO:0000313" key="4">
    <source>
        <dbReference type="Proteomes" id="UP000177273"/>
    </source>
</evidence>